<evidence type="ECO:0008006" key="5">
    <source>
        <dbReference type="Google" id="ProtNLM"/>
    </source>
</evidence>
<evidence type="ECO:0000256" key="2">
    <source>
        <dbReference type="SAM" id="Phobius"/>
    </source>
</evidence>
<evidence type="ECO:0000313" key="4">
    <source>
        <dbReference type="Proteomes" id="UP000013827"/>
    </source>
</evidence>
<dbReference type="SUPFAM" id="SSF82171">
    <property type="entry name" value="DPP6 N-terminal domain-like"/>
    <property type="match status" value="1"/>
</dbReference>
<feature type="transmembrane region" description="Helical" evidence="2">
    <location>
        <begin position="50"/>
        <end position="68"/>
    </location>
</feature>
<accession>A0A0D3IY81</accession>
<dbReference type="PaxDb" id="2903-EOD16216"/>
<dbReference type="EnsemblProtists" id="EOD16216">
    <property type="protein sequence ID" value="EOD16216"/>
    <property type="gene ID" value="EMIHUDRAFT_124218"/>
</dbReference>
<organism evidence="3 4">
    <name type="scientific">Emiliania huxleyi (strain CCMP1516)</name>
    <dbReference type="NCBI Taxonomy" id="280463"/>
    <lineage>
        <taxon>Eukaryota</taxon>
        <taxon>Haptista</taxon>
        <taxon>Haptophyta</taxon>
        <taxon>Prymnesiophyceae</taxon>
        <taxon>Isochrysidales</taxon>
        <taxon>Noelaerhabdaceae</taxon>
        <taxon>Emiliania</taxon>
    </lineage>
</organism>
<proteinExistence type="predicted"/>
<reference evidence="3" key="2">
    <citation type="submission" date="2024-10" db="UniProtKB">
        <authorList>
            <consortium name="EnsemblProtists"/>
        </authorList>
    </citation>
    <scope>IDENTIFICATION</scope>
</reference>
<sequence length="306" mass="31133">MSAKAARALRAGAGAGAGAGAAGASAGAGAGAVSAGAASAMVTSGAGAGAVSAGAASAMVTSAGTMLAKGTRTSGTRANSSCPARFASHDGDLNRKAESKTSASSAALRCRACRRDLCAEPADVLCAAKPADATSVPSLLDAMLLHLPLIVGCAWTHRTLPIRTHAVSQSATAVADGASNAATRAAVRMAATTSDAIIPKSVLFGNPEYASPIISPDGKLLAYLRPDEGVLNVWCRTVGASDDRVITKDRYRGIRQAFWAEDSKTLLYMQDDGGDENFSSLEHRRDDAIFRRARSDPVSGRKAQNV</sequence>
<dbReference type="KEGG" id="ehx:EMIHUDRAFT_124218"/>
<dbReference type="STRING" id="2903.R1DZJ3"/>
<dbReference type="RefSeq" id="XP_005768645.1">
    <property type="nucleotide sequence ID" value="XM_005768588.1"/>
</dbReference>
<name>A0A0D3IY81_EMIH1</name>
<dbReference type="Gene3D" id="2.120.10.30">
    <property type="entry name" value="TolB, C-terminal domain"/>
    <property type="match status" value="1"/>
</dbReference>
<keyword evidence="2" id="KW-0472">Membrane</keyword>
<dbReference type="InterPro" id="IPR011042">
    <property type="entry name" value="6-blade_b-propeller_TolB-like"/>
</dbReference>
<dbReference type="GeneID" id="17262366"/>
<dbReference type="Proteomes" id="UP000013827">
    <property type="component" value="Unassembled WGS sequence"/>
</dbReference>
<evidence type="ECO:0000256" key="1">
    <source>
        <dbReference type="SAM" id="MobiDB-lite"/>
    </source>
</evidence>
<keyword evidence="2" id="KW-0812">Transmembrane</keyword>
<keyword evidence="4" id="KW-1185">Reference proteome</keyword>
<feature type="compositionally biased region" description="Basic and acidic residues" evidence="1">
    <location>
        <begin position="87"/>
        <end position="98"/>
    </location>
</feature>
<dbReference type="AlphaFoldDB" id="A0A0D3IY81"/>
<feature type="region of interest" description="Disordered" evidence="1">
    <location>
        <begin position="71"/>
        <end position="98"/>
    </location>
</feature>
<evidence type="ECO:0000313" key="3">
    <source>
        <dbReference type="EnsemblProtists" id="EOD16216"/>
    </source>
</evidence>
<feature type="compositionally biased region" description="Polar residues" evidence="1">
    <location>
        <begin position="71"/>
        <end position="82"/>
    </location>
</feature>
<keyword evidence="2" id="KW-1133">Transmembrane helix</keyword>
<dbReference type="HOGENOM" id="CLU_910875_0_0_1"/>
<dbReference type="eggNOG" id="KOG2100">
    <property type="taxonomic scope" value="Eukaryota"/>
</dbReference>
<reference evidence="4" key="1">
    <citation type="journal article" date="2013" name="Nature">
        <title>Pan genome of the phytoplankton Emiliania underpins its global distribution.</title>
        <authorList>
            <person name="Read B.A."/>
            <person name="Kegel J."/>
            <person name="Klute M.J."/>
            <person name="Kuo A."/>
            <person name="Lefebvre S.C."/>
            <person name="Maumus F."/>
            <person name="Mayer C."/>
            <person name="Miller J."/>
            <person name="Monier A."/>
            <person name="Salamov A."/>
            <person name="Young J."/>
            <person name="Aguilar M."/>
            <person name="Claverie J.M."/>
            <person name="Frickenhaus S."/>
            <person name="Gonzalez K."/>
            <person name="Herman E.K."/>
            <person name="Lin Y.C."/>
            <person name="Napier J."/>
            <person name="Ogata H."/>
            <person name="Sarno A.F."/>
            <person name="Shmutz J."/>
            <person name="Schroeder D."/>
            <person name="de Vargas C."/>
            <person name="Verret F."/>
            <person name="von Dassow P."/>
            <person name="Valentin K."/>
            <person name="Van de Peer Y."/>
            <person name="Wheeler G."/>
            <person name="Dacks J.B."/>
            <person name="Delwiche C.F."/>
            <person name="Dyhrman S.T."/>
            <person name="Glockner G."/>
            <person name="John U."/>
            <person name="Richards T."/>
            <person name="Worden A.Z."/>
            <person name="Zhang X."/>
            <person name="Grigoriev I.V."/>
            <person name="Allen A.E."/>
            <person name="Bidle K."/>
            <person name="Borodovsky M."/>
            <person name="Bowler C."/>
            <person name="Brownlee C."/>
            <person name="Cock J.M."/>
            <person name="Elias M."/>
            <person name="Gladyshev V.N."/>
            <person name="Groth M."/>
            <person name="Guda C."/>
            <person name="Hadaegh A."/>
            <person name="Iglesias-Rodriguez M.D."/>
            <person name="Jenkins J."/>
            <person name="Jones B.M."/>
            <person name="Lawson T."/>
            <person name="Leese F."/>
            <person name="Lindquist E."/>
            <person name="Lobanov A."/>
            <person name="Lomsadze A."/>
            <person name="Malik S.B."/>
            <person name="Marsh M.E."/>
            <person name="Mackinder L."/>
            <person name="Mock T."/>
            <person name="Mueller-Roeber B."/>
            <person name="Pagarete A."/>
            <person name="Parker M."/>
            <person name="Probert I."/>
            <person name="Quesneville H."/>
            <person name="Raines C."/>
            <person name="Rensing S.A."/>
            <person name="Riano-Pachon D.M."/>
            <person name="Richier S."/>
            <person name="Rokitta S."/>
            <person name="Shiraiwa Y."/>
            <person name="Soanes D.M."/>
            <person name="van der Giezen M."/>
            <person name="Wahlund T.M."/>
            <person name="Williams B."/>
            <person name="Wilson W."/>
            <person name="Wolfe G."/>
            <person name="Wurch L.L."/>
        </authorList>
    </citation>
    <scope>NUCLEOTIDE SEQUENCE</scope>
</reference>
<protein>
    <recommendedName>
        <fullName evidence="5">Dipeptidylpeptidase IV N-terminal domain-containing protein</fullName>
    </recommendedName>
</protein>